<proteinExistence type="predicted"/>
<protein>
    <submittedName>
        <fullName evidence="2">Uncharacterized protein</fullName>
    </submittedName>
</protein>
<gene>
    <name evidence="2" type="ORF">BWZ43_05550</name>
</gene>
<keyword evidence="3" id="KW-1185">Reference proteome</keyword>
<accession>A0A8E2IA39</accession>
<dbReference type="RefSeq" id="WP_078109683.1">
    <property type="nucleotide sequence ID" value="NZ_CP065424.1"/>
</dbReference>
<name>A0A8E2IA39_9BACI</name>
<dbReference type="EMBL" id="MTLA01000056">
    <property type="protein sequence ID" value="OOP69377.1"/>
    <property type="molecule type" value="Genomic_DNA"/>
</dbReference>
<sequence length="262" mass="29748">MIIENGNGLMPNNRMYVRSNTGGDTNSWKMIFGDEARKVNPLFDVNVSRNNLILESIQSNDWSKYNEFEAKQHPAWYEEVDEKQVPNKIYYGNLIESKLKALQEAKMSGDQSVVKSWENNLQEAIKDFKNAPGIVPYVIGLNSNADLAATYGVEEPDGSYFNSPYNSALVNSQGKFEDNMWYDNPIFKEDTELKTHVENLVEGTFPTSKDPKEPAKPTVNTTDTDTDTSSFDIQAAFLRKLTNIQQAIKPNIQDVMDKYKYA</sequence>
<feature type="region of interest" description="Disordered" evidence="1">
    <location>
        <begin position="203"/>
        <end position="226"/>
    </location>
</feature>
<evidence type="ECO:0000256" key="1">
    <source>
        <dbReference type="SAM" id="MobiDB-lite"/>
    </source>
</evidence>
<comment type="caution">
    <text evidence="2">The sequence shown here is derived from an EMBL/GenBank/DDBJ whole genome shotgun (WGS) entry which is preliminary data.</text>
</comment>
<dbReference type="Proteomes" id="UP000189761">
    <property type="component" value="Unassembled WGS sequence"/>
</dbReference>
<reference evidence="2 3" key="1">
    <citation type="submission" date="2017-01" db="EMBL/GenBank/DDBJ databases">
        <title>Draft genome sequence of Bacillus oleronius.</title>
        <authorList>
            <person name="Allam M."/>
        </authorList>
    </citation>
    <scope>NUCLEOTIDE SEQUENCE [LARGE SCALE GENOMIC DNA]</scope>
    <source>
        <strain evidence="2 3">DSM 9356</strain>
    </source>
</reference>
<evidence type="ECO:0000313" key="3">
    <source>
        <dbReference type="Proteomes" id="UP000189761"/>
    </source>
</evidence>
<evidence type="ECO:0000313" key="2">
    <source>
        <dbReference type="EMBL" id="OOP69377.1"/>
    </source>
</evidence>
<dbReference type="AlphaFoldDB" id="A0A8E2IA39"/>
<organism evidence="2 3">
    <name type="scientific">Heyndrickxia oleronia</name>
    <dbReference type="NCBI Taxonomy" id="38875"/>
    <lineage>
        <taxon>Bacteria</taxon>
        <taxon>Bacillati</taxon>
        <taxon>Bacillota</taxon>
        <taxon>Bacilli</taxon>
        <taxon>Bacillales</taxon>
        <taxon>Bacillaceae</taxon>
        <taxon>Heyndrickxia</taxon>
    </lineage>
</organism>